<sequence>MPTFYPTYLRERFTNRARELAFLDGVAEDLRRGQPRHVALFGLRRIGKTLLCQEQVIRLLVRGDIIPVYLDMEELCTAPEPF</sequence>
<dbReference type="EMBL" id="BLSA01000271">
    <property type="protein sequence ID" value="GFP33098.1"/>
    <property type="molecule type" value="Genomic_DNA"/>
</dbReference>
<name>A0A6V8PLF5_9ACTN</name>
<feature type="non-terminal residue" evidence="1">
    <location>
        <position position="82"/>
    </location>
</feature>
<evidence type="ECO:0000313" key="2">
    <source>
        <dbReference type="Proteomes" id="UP000568877"/>
    </source>
</evidence>
<dbReference type="Gene3D" id="3.40.50.300">
    <property type="entry name" value="P-loop containing nucleotide triphosphate hydrolases"/>
    <property type="match status" value="1"/>
</dbReference>
<dbReference type="SUPFAM" id="SSF52540">
    <property type="entry name" value="P-loop containing nucleoside triphosphate hydrolases"/>
    <property type="match status" value="1"/>
</dbReference>
<dbReference type="AlphaFoldDB" id="A0A6V8PLF5"/>
<dbReference type="InterPro" id="IPR027417">
    <property type="entry name" value="P-loop_NTPase"/>
</dbReference>
<protein>
    <recommendedName>
        <fullName evidence="3">ATP-binding protein</fullName>
    </recommendedName>
</protein>
<comment type="caution">
    <text evidence="1">The sequence shown here is derived from an EMBL/GenBank/DDBJ whole genome shotgun (WGS) entry which is preliminary data.</text>
</comment>
<accession>A0A6V8PLF5</accession>
<reference evidence="1 2" key="1">
    <citation type="journal article" date="2020" name="Front. Microbiol.">
        <title>Single-cell genomics of novel Actinobacteria with the Wood-Ljungdahl pathway discovered in a serpentinizing system.</title>
        <authorList>
            <person name="Merino N."/>
            <person name="Kawai M."/>
            <person name="Boyd E.S."/>
            <person name="Colman D.R."/>
            <person name="McGlynn S.E."/>
            <person name="Nealson K.H."/>
            <person name="Kurokawa K."/>
            <person name="Hongoh Y."/>
        </authorList>
    </citation>
    <scope>NUCLEOTIDE SEQUENCE [LARGE SCALE GENOMIC DNA]</scope>
    <source>
        <strain evidence="1 2">S42</strain>
    </source>
</reference>
<evidence type="ECO:0000313" key="1">
    <source>
        <dbReference type="EMBL" id="GFP33098.1"/>
    </source>
</evidence>
<dbReference type="Proteomes" id="UP000568877">
    <property type="component" value="Unassembled WGS sequence"/>
</dbReference>
<organism evidence="1 2">
    <name type="scientific">Candidatus Hakubella thermalkaliphila</name>
    <dbReference type="NCBI Taxonomy" id="2754717"/>
    <lineage>
        <taxon>Bacteria</taxon>
        <taxon>Bacillati</taxon>
        <taxon>Actinomycetota</taxon>
        <taxon>Actinomycetota incertae sedis</taxon>
        <taxon>Candidatus Hakubellales</taxon>
        <taxon>Candidatus Hakubellaceae</taxon>
        <taxon>Candidatus Hakubella</taxon>
    </lineage>
</organism>
<gene>
    <name evidence="1" type="ORF">HKBW3S42_01416</name>
</gene>
<proteinExistence type="predicted"/>
<evidence type="ECO:0008006" key="3">
    <source>
        <dbReference type="Google" id="ProtNLM"/>
    </source>
</evidence>